<keyword evidence="2" id="KW-1185">Reference proteome</keyword>
<protein>
    <submittedName>
        <fullName evidence="1">Uncharacterized protein</fullName>
    </submittedName>
</protein>
<reference evidence="1 2" key="1">
    <citation type="journal article" date="2012" name="Science">
        <title>The Paleozoic origin of enzymatic lignin decomposition reconstructed from 31 fungal genomes.</title>
        <authorList>
            <person name="Floudas D."/>
            <person name="Binder M."/>
            <person name="Riley R."/>
            <person name="Barry K."/>
            <person name="Blanchette R.A."/>
            <person name="Henrissat B."/>
            <person name="Martinez A.T."/>
            <person name="Otillar R."/>
            <person name="Spatafora J.W."/>
            <person name="Yadav J.S."/>
            <person name="Aerts A."/>
            <person name="Benoit I."/>
            <person name="Boyd A."/>
            <person name="Carlson A."/>
            <person name="Copeland A."/>
            <person name="Coutinho P.M."/>
            <person name="de Vries R.P."/>
            <person name="Ferreira P."/>
            <person name="Findley K."/>
            <person name="Foster B."/>
            <person name="Gaskell J."/>
            <person name="Glotzer D."/>
            <person name="Gorecki P."/>
            <person name="Heitman J."/>
            <person name="Hesse C."/>
            <person name="Hori C."/>
            <person name="Igarashi K."/>
            <person name="Jurgens J.A."/>
            <person name="Kallen N."/>
            <person name="Kersten P."/>
            <person name="Kohler A."/>
            <person name="Kuees U."/>
            <person name="Kumar T.K.A."/>
            <person name="Kuo A."/>
            <person name="LaButti K."/>
            <person name="Larrondo L.F."/>
            <person name="Lindquist E."/>
            <person name="Ling A."/>
            <person name="Lombard V."/>
            <person name="Lucas S."/>
            <person name="Lundell T."/>
            <person name="Martin R."/>
            <person name="McLaughlin D.J."/>
            <person name="Morgenstern I."/>
            <person name="Morin E."/>
            <person name="Murat C."/>
            <person name="Nagy L.G."/>
            <person name="Nolan M."/>
            <person name="Ohm R.A."/>
            <person name="Patyshakuliyeva A."/>
            <person name="Rokas A."/>
            <person name="Ruiz-Duenas F.J."/>
            <person name="Sabat G."/>
            <person name="Salamov A."/>
            <person name="Samejima M."/>
            <person name="Schmutz J."/>
            <person name="Slot J.C."/>
            <person name="St John F."/>
            <person name="Stenlid J."/>
            <person name="Sun H."/>
            <person name="Sun S."/>
            <person name="Syed K."/>
            <person name="Tsang A."/>
            <person name="Wiebenga A."/>
            <person name="Young D."/>
            <person name="Pisabarro A."/>
            <person name="Eastwood D.C."/>
            <person name="Martin F."/>
            <person name="Cullen D."/>
            <person name="Grigoriev I.V."/>
            <person name="Hibbett D.S."/>
        </authorList>
    </citation>
    <scope>NUCLEOTIDE SEQUENCE [LARGE SCALE GENOMIC DNA]</scope>
    <source>
        <strain evidence="1 2">ATCC 11539</strain>
    </source>
</reference>
<proteinExistence type="predicted"/>
<dbReference type="AlphaFoldDB" id="S7RBW2"/>
<dbReference type="HOGENOM" id="CLU_2794182_0_0_1"/>
<accession>S7RBW2</accession>
<gene>
    <name evidence="1" type="ORF">GLOTRDRAFT_132558</name>
</gene>
<dbReference type="KEGG" id="gtr:GLOTRDRAFT_132558"/>
<dbReference type="GeneID" id="19302525"/>
<name>S7RBW2_GLOTA</name>
<dbReference type="EMBL" id="KB469309">
    <property type="protein sequence ID" value="EPQ51740.1"/>
    <property type="molecule type" value="Genomic_DNA"/>
</dbReference>
<sequence length="68" mass="7464">MPTVVRAQSPAAAVLHAPRNHGDANHQAPEHASNVREVQNAILWIPSSPWFALASDILAEQQTFQEIK</sequence>
<dbReference type="RefSeq" id="XP_007869647.1">
    <property type="nucleotide sequence ID" value="XM_007871456.1"/>
</dbReference>
<evidence type="ECO:0000313" key="1">
    <source>
        <dbReference type="EMBL" id="EPQ51740.1"/>
    </source>
</evidence>
<evidence type="ECO:0000313" key="2">
    <source>
        <dbReference type="Proteomes" id="UP000030669"/>
    </source>
</evidence>
<dbReference type="Proteomes" id="UP000030669">
    <property type="component" value="Unassembled WGS sequence"/>
</dbReference>
<organism evidence="1 2">
    <name type="scientific">Gloeophyllum trabeum (strain ATCC 11539 / FP-39264 / Madison 617)</name>
    <name type="common">Brown rot fungus</name>
    <dbReference type="NCBI Taxonomy" id="670483"/>
    <lineage>
        <taxon>Eukaryota</taxon>
        <taxon>Fungi</taxon>
        <taxon>Dikarya</taxon>
        <taxon>Basidiomycota</taxon>
        <taxon>Agaricomycotina</taxon>
        <taxon>Agaricomycetes</taxon>
        <taxon>Gloeophyllales</taxon>
        <taxon>Gloeophyllaceae</taxon>
        <taxon>Gloeophyllum</taxon>
    </lineage>
</organism>